<organism evidence="2 3">
    <name type="scientific">Paracoccus contaminans</name>
    <dbReference type="NCBI Taxonomy" id="1945662"/>
    <lineage>
        <taxon>Bacteria</taxon>
        <taxon>Pseudomonadati</taxon>
        <taxon>Pseudomonadota</taxon>
        <taxon>Alphaproteobacteria</taxon>
        <taxon>Rhodobacterales</taxon>
        <taxon>Paracoccaceae</taxon>
        <taxon>Paracoccus</taxon>
    </lineage>
</organism>
<protein>
    <submittedName>
        <fullName evidence="2">Histidine kinase</fullName>
    </submittedName>
</protein>
<dbReference type="KEGG" id="pcon:B0A89_04175"/>
<sequence length="157" mass="16572">MTAGKLLASALVLSALGAGAGMWYAQEYAFYDRLPPQGELAAVAADGAPVSLALRDFQGIDGSSSPIKWRACMTLDPAAAAALPVFDKPTPLIGPGWFSCYDAGRLTADLASGAATARLVQPEMRPDVDRIIAVYPDGRAFGWQQINDKTPERGVMD</sequence>
<keyword evidence="3" id="KW-1185">Reference proteome</keyword>
<dbReference type="GO" id="GO:0016301">
    <property type="term" value="F:kinase activity"/>
    <property type="evidence" value="ECO:0007669"/>
    <property type="project" value="UniProtKB-KW"/>
</dbReference>
<evidence type="ECO:0000313" key="2">
    <source>
        <dbReference type="EMBL" id="ARJ70704.1"/>
    </source>
</evidence>
<dbReference type="EMBL" id="CP020612">
    <property type="protein sequence ID" value="ARJ70704.1"/>
    <property type="molecule type" value="Genomic_DNA"/>
</dbReference>
<feature type="signal peptide" evidence="1">
    <location>
        <begin position="1"/>
        <end position="25"/>
    </location>
</feature>
<name>A0A1W6D0Q3_9RHOB</name>
<dbReference type="Pfam" id="PF20044">
    <property type="entry name" value="DUF6446"/>
    <property type="match status" value="1"/>
</dbReference>
<dbReference type="Proteomes" id="UP000193017">
    <property type="component" value="Chromosome"/>
</dbReference>
<reference evidence="2 3" key="1">
    <citation type="submission" date="2017-03" db="EMBL/GenBank/DDBJ databases">
        <title>Genome sequence of Paracoccus contaminans isolated from a water microcosm.</title>
        <authorList>
            <person name="Aurass P."/>
            <person name="Karste S."/>
            <person name="Trost E."/>
            <person name="Glaeser S.P."/>
            <person name="Kaempfer P."/>
            <person name="Flieger A."/>
        </authorList>
    </citation>
    <scope>NUCLEOTIDE SEQUENCE [LARGE SCALE GENOMIC DNA]</scope>
    <source>
        <strain evidence="3">RKI 16-01929T\LMG 29738T\CCM 8701T\CIP 111112T</strain>
    </source>
</reference>
<feature type="chain" id="PRO_5012981137" evidence="1">
    <location>
        <begin position="26"/>
        <end position="157"/>
    </location>
</feature>
<evidence type="ECO:0000256" key="1">
    <source>
        <dbReference type="SAM" id="SignalP"/>
    </source>
</evidence>
<dbReference type="AlphaFoldDB" id="A0A1W6D0Q3"/>
<dbReference type="STRING" id="1945662.B0A89_04175"/>
<evidence type="ECO:0000313" key="3">
    <source>
        <dbReference type="Proteomes" id="UP000193017"/>
    </source>
</evidence>
<dbReference type="InterPro" id="IPR045616">
    <property type="entry name" value="DUF6446"/>
</dbReference>
<accession>A0A1W6D0Q3</accession>
<gene>
    <name evidence="2" type="ORF">B0A89_04175</name>
</gene>
<dbReference type="OrthoDB" id="7819947at2"/>
<keyword evidence="2" id="KW-0418">Kinase</keyword>
<keyword evidence="1" id="KW-0732">Signal</keyword>
<keyword evidence="2" id="KW-0808">Transferase</keyword>
<proteinExistence type="predicted"/>